<dbReference type="AlphaFoldDB" id="A0A0C3HEP6"/>
<evidence type="ECO:0000256" key="4">
    <source>
        <dbReference type="ARBA" id="ARBA00022989"/>
    </source>
</evidence>
<keyword evidence="4" id="KW-1133">Transmembrane helix</keyword>
<gene>
    <name evidence="9" type="ORF">OIDMADRAFT_41512</name>
</gene>
<keyword evidence="3" id="KW-0999">Mitochondrion inner membrane</keyword>
<evidence type="ECO:0000256" key="5">
    <source>
        <dbReference type="ARBA" id="ARBA00023128"/>
    </source>
</evidence>
<evidence type="ECO:0000313" key="10">
    <source>
        <dbReference type="Proteomes" id="UP000054321"/>
    </source>
</evidence>
<dbReference type="InParanoid" id="A0A0C3HEP6"/>
<dbReference type="OrthoDB" id="73691at2759"/>
<keyword evidence="10" id="KW-1185">Reference proteome</keyword>
<evidence type="ECO:0000256" key="2">
    <source>
        <dbReference type="ARBA" id="ARBA00022692"/>
    </source>
</evidence>
<dbReference type="InterPro" id="IPR044202">
    <property type="entry name" value="LETM1/MDM38-like"/>
</dbReference>
<accession>A0A0C3HEP6</accession>
<comment type="subcellular location">
    <subcellularLocation>
        <location evidence="1">Mitochondrion inner membrane</location>
        <topology evidence="1">Single-pass membrane protein</topology>
    </subcellularLocation>
</comment>
<dbReference type="GO" id="GO:0043022">
    <property type="term" value="F:ribosome binding"/>
    <property type="evidence" value="ECO:0007669"/>
    <property type="project" value="InterPro"/>
</dbReference>
<dbReference type="InterPro" id="IPR033122">
    <property type="entry name" value="LETM1-like_RBD"/>
</dbReference>
<proteinExistence type="predicted"/>
<organism evidence="9 10">
    <name type="scientific">Oidiodendron maius (strain Zn)</name>
    <dbReference type="NCBI Taxonomy" id="913774"/>
    <lineage>
        <taxon>Eukaryota</taxon>
        <taxon>Fungi</taxon>
        <taxon>Dikarya</taxon>
        <taxon>Ascomycota</taxon>
        <taxon>Pezizomycotina</taxon>
        <taxon>Leotiomycetes</taxon>
        <taxon>Leotiomycetes incertae sedis</taxon>
        <taxon>Myxotrichaceae</taxon>
        <taxon>Oidiodendron</taxon>
    </lineage>
</organism>
<reference evidence="9 10" key="1">
    <citation type="submission" date="2014-04" db="EMBL/GenBank/DDBJ databases">
        <authorList>
            <consortium name="DOE Joint Genome Institute"/>
            <person name="Kuo A."/>
            <person name="Martino E."/>
            <person name="Perotto S."/>
            <person name="Kohler A."/>
            <person name="Nagy L.G."/>
            <person name="Floudas D."/>
            <person name="Copeland A."/>
            <person name="Barry K.W."/>
            <person name="Cichocki N."/>
            <person name="Veneault-Fourrey C."/>
            <person name="LaButti K."/>
            <person name="Lindquist E.A."/>
            <person name="Lipzen A."/>
            <person name="Lundell T."/>
            <person name="Morin E."/>
            <person name="Murat C."/>
            <person name="Sun H."/>
            <person name="Tunlid A."/>
            <person name="Henrissat B."/>
            <person name="Grigoriev I.V."/>
            <person name="Hibbett D.S."/>
            <person name="Martin F."/>
            <person name="Nordberg H.P."/>
            <person name="Cantor M.N."/>
            <person name="Hua S.X."/>
        </authorList>
    </citation>
    <scope>NUCLEOTIDE SEQUENCE [LARGE SCALE GENOMIC DNA]</scope>
    <source>
        <strain evidence="9 10">Zn</strain>
    </source>
</reference>
<evidence type="ECO:0000256" key="1">
    <source>
        <dbReference type="ARBA" id="ARBA00004434"/>
    </source>
</evidence>
<dbReference type="HOGENOM" id="CLU_048915_0_0_1"/>
<feature type="domain" description="Letm1 RBD" evidence="8">
    <location>
        <begin position="112"/>
        <end position="290"/>
    </location>
</feature>
<dbReference type="GO" id="GO:0030003">
    <property type="term" value="P:intracellular monoatomic cation homeostasis"/>
    <property type="evidence" value="ECO:0007669"/>
    <property type="project" value="TreeGrafter"/>
</dbReference>
<evidence type="ECO:0000256" key="6">
    <source>
        <dbReference type="ARBA" id="ARBA00023136"/>
    </source>
</evidence>
<keyword evidence="2" id="KW-0812">Transmembrane</keyword>
<evidence type="ECO:0000256" key="3">
    <source>
        <dbReference type="ARBA" id="ARBA00022792"/>
    </source>
</evidence>
<reference evidence="10" key="2">
    <citation type="submission" date="2015-01" db="EMBL/GenBank/DDBJ databases">
        <title>Evolutionary Origins and Diversification of the Mycorrhizal Mutualists.</title>
        <authorList>
            <consortium name="DOE Joint Genome Institute"/>
            <consortium name="Mycorrhizal Genomics Consortium"/>
            <person name="Kohler A."/>
            <person name="Kuo A."/>
            <person name="Nagy L.G."/>
            <person name="Floudas D."/>
            <person name="Copeland A."/>
            <person name="Barry K.W."/>
            <person name="Cichocki N."/>
            <person name="Veneault-Fourrey C."/>
            <person name="LaButti K."/>
            <person name="Lindquist E.A."/>
            <person name="Lipzen A."/>
            <person name="Lundell T."/>
            <person name="Morin E."/>
            <person name="Murat C."/>
            <person name="Riley R."/>
            <person name="Ohm R."/>
            <person name="Sun H."/>
            <person name="Tunlid A."/>
            <person name="Henrissat B."/>
            <person name="Grigoriev I.V."/>
            <person name="Hibbett D.S."/>
            <person name="Martin F."/>
        </authorList>
    </citation>
    <scope>NUCLEOTIDE SEQUENCE [LARGE SCALE GENOMIC DNA]</scope>
    <source>
        <strain evidence="10">Zn</strain>
    </source>
</reference>
<keyword evidence="6" id="KW-0472">Membrane</keyword>
<dbReference type="PROSITE" id="PS51758">
    <property type="entry name" value="LETM1_RBD"/>
    <property type="match status" value="1"/>
</dbReference>
<dbReference type="Pfam" id="PF07766">
    <property type="entry name" value="LETM1_RBD"/>
    <property type="match status" value="1"/>
</dbReference>
<dbReference type="Proteomes" id="UP000054321">
    <property type="component" value="Unassembled WGS sequence"/>
</dbReference>
<dbReference type="PANTHER" id="PTHR14009:SF6">
    <property type="entry name" value="LETM1 RBD DOMAIN-CONTAINING PROTEIN"/>
    <property type="match status" value="1"/>
</dbReference>
<evidence type="ECO:0000313" key="9">
    <source>
        <dbReference type="EMBL" id="KIN00797.1"/>
    </source>
</evidence>
<sequence length="290" mass="32955">MVGGYISAASTRTPAPKQLSKVNGPPSTLPAPLIIPEQRKDQSYFPSYLFTIGKAYVAFYKAGVWNIWANFKTAQPIQRLVDDKYSSSLRAAVTAGALTRCDFQLLARNWHDIKRVPVFVLMLMICGEFTPLVVLAVSNVVPWTCRIPKQVDADRRKLEVRRAISFRNLTTSPPVEKSVEKLGRMELLHISWSLGLSSKTWDWLGGRLPGLPTYILRRRVRNRVEYLEMDDMLLKKGGGARNLESEECRMACVERGIDVYGRSEKQIRTDLEAWLRSTEKVGVERLLLTR</sequence>
<dbReference type="PANTHER" id="PTHR14009">
    <property type="entry name" value="LEUCINE ZIPPER-EF-HAND CONTAINING TRANSMEMBRANE PROTEIN"/>
    <property type="match status" value="1"/>
</dbReference>
<evidence type="ECO:0000259" key="8">
    <source>
        <dbReference type="PROSITE" id="PS51758"/>
    </source>
</evidence>
<dbReference type="GO" id="GO:0005743">
    <property type="term" value="C:mitochondrial inner membrane"/>
    <property type="evidence" value="ECO:0007669"/>
    <property type="project" value="UniProtKB-SubCell"/>
</dbReference>
<dbReference type="EMBL" id="KN832876">
    <property type="protein sequence ID" value="KIN00797.1"/>
    <property type="molecule type" value="Genomic_DNA"/>
</dbReference>
<protein>
    <recommendedName>
        <fullName evidence="8">Letm1 RBD domain-containing protein</fullName>
    </recommendedName>
</protein>
<evidence type="ECO:0000256" key="7">
    <source>
        <dbReference type="PROSITE-ProRule" id="PRU01094"/>
    </source>
</evidence>
<dbReference type="STRING" id="913774.A0A0C3HEP6"/>
<name>A0A0C3HEP6_OIDMZ</name>
<keyword evidence="5 7" id="KW-0496">Mitochondrion</keyword>